<dbReference type="InterPro" id="IPR033120">
    <property type="entry name" value="HOTDOG_ACOT"/>
</dbReference>
<dbReference type="CDD" id="cd03442">
    <property type="entry name" value="BFIT_BACH"/>
    <property type="match status" value="2"/>
</dbReference>
<evidence type="ECO:0000256" key="1">
    <source>
        <dbReference type="ARBA" id="ARBA00010458"/>
    </source>
</evidence>
<protein>
    <recommendedName>
        <fullName evidence="5">HotDog ACOT-type domain-containing protein</fullName>
    </recommendedName>
</protein>
<dbReference type="Proteomes" id="UP001151295">
    <property type="component" value="Unassembled WGS sequence"/>
</dbReference>
<name>A0ABQ8PUQ7_9FUNG</name>
<dbReference type="PANTHER" id="PTHR12655">
    <property type="entry name" value="ACYL-COA THIOESTERASE"/>
    <property type="match status" value="1"/>
</dbReference>
<proteinExistence type="inferred from homology"/>
<evidence type="ECO:0000313" key="6">
    <source>
        <dbReference type="EMBL" id="KAJ1996010.1"/>
    </source>
</evidence>
<reference evidence="6" key="1">
    <citation type="submission" date="2022-07" db="EMBL/GenBank/DDBJ databases">
        <title>Phylogenomic reconstructions and comparative analyses of Kickxellomycotina fungi.</title>
        <authorList>
            <person name="Reynolds N.K."/>
            <person name="Stajich J.E."/>
            <person name="Barry K."/>
            <person name="Grigoriev I.V."/>
            <person name="Crous P."/>
            <person name="Smith M.E."/>
        </authorList>
    </citation>
    <scope>NUCLEOTIDE SEQUENCE</scope>
    <source>
        <strain evidence="6">BCRC 34882</strain>
    </source>
</reference>
<dbReference type="PROSITE" id="PS51770">
    <property type="entry name" value="HOTDOG_ACOT"/>
    <property type="match status" value="2"/>
</dbReference>
<evidence type="ECO:0000256" key="4">
    <source>
        <dbReference type="ARBA" id="ARBA00022946"/>
    </source>
</evidence>
<sequence>MIPANAESMQKVEEDHKRLLERYAESQRILDKYSVLPDKGSDYMTILQRITKENTSGARRPKQPLVLKRISDSVTEAYLPFKDNLALRENYINYYGDIRLGKVLEDLDRLAGAVAYKHASDNNGDLAPITFVTAAVDRIDLKATLSPNCNYRLTGTVTYVGFSSMEIYIQLQAVPGAGEPTDPEPNLVASFTMVGRDKYTGKASQVNPLLLEDESQRRLVKAAEQIKEHKKAAAEKNLLKRPPSTEERLVIHQLWLETNKYQDNIYGSHTSLPSDMVWLDKTGMDSVTVCFPSERNVQNKIFGGYLMRLAHELSFANGSVFTQSRPSYVSLDDFSFKKPVNIGSILRLTSQVVYSEPENKTFQVAVSADVIDNMKNTTERTNTFYFNFCCPSSKVRRIIPRTYEDMMKYLEGRRRAQTGKIISKLQSAMQK</sequence>
<comment type="similarity">
    <text evidence="1">Belongs to the acyl coenzyme A hydrolase family.</text>
</comment>
<dbReference type="PANTHER" id="PTHR12655:SF0">
    <property type="entry name" value="ACYL-COENZYME A THIOESTERASE 9, MITOCHONDRIAL"/>
    <property type="match status" value="1"/>
</dbReference>
<organism evidence="6 7">
    <name type="scientific">Coemansia umbellata</name>
    <dbReference type="NCBI Taxonomy" id="1424467"/>
    <lineage>
        <taxon>Eukaryota</taxon>
        <taxon>Fungi</taxon>
        <taxon>Fungi incertae sedis</taxon>
        <taxon>Zoopagomycota</taxon>
        <taxon>Kickxellomycotina</taxon>
        <taxon>Kickxellomycetes</taxon>
        <taxon>Kickxellales</taxon>
        <taxon>Kickxellaceae</taxon>
        <taxon>Coemansia</taxon>
    </lineage>
</organism>
<evidence type="ECO:0000256" key="3">
    <source>
        <dbReference type="ARBA" id="ARBA00022801"/>
    </source>
</evidence>
<dbReference type="SUPFAM" id="SSF54637">
    <property type="entry name" value="Thioesterase/thiol ester dehydrase-isomerase"/>
    <property type="match status" value="2"/>
</dbReference>
<dbReference type="InterPro" id="IPR029069">
    <property type="entry name" value="HotDog_dom_sf"/>
</dbReference>
<keyword evidence="4" id="KW-0809">Transit peptide</keyword>
<evidence type="ECO:0000259" key="5">
    <source>
        <dbReference type="PROSITE" id="PS51770"/>
    </source>
</evidence>
<gene>
    <name evidence="6" type="ORF">EDC05_000378</name>
</gene>
<keyword evidence="2" id="KW-0677">Repeat</keyword>
<feature type="domain" description="HotDog ACOT-type" evidence="5">
    <location>
        <begin position="280"/>
        <end position="394"/>
    </location>
</feature>
<evidence type="ECO:0000256" key="2">
    <source>
        <dbReference type="ARBA" id="ARBA00022737"/>
    </source>
</evidence>
<comment type="caution">
    <text evidence="6">The sequence shown here is derived from an EMBL/GenBank/DDBJ whole genome shotgun (WGS) entry which is preliminary data.</text>
</comment>
<keyword evidence="3" id="KW-0378">Hydrolase</keyword>
<feature type="domain" description="HotDog ACOT-type" evidence="5">
    <location>
        <begin position="76"/>
        <end position="199"/>
    </location>
</feature>
<evidence type="ECO:0000313" key="7">
    <source>
        <dbReference type="Proteomes" id="UP001151295"/>
    </source>
</evidence>
<dbReference type="EMBL" id="JANBQD010000002">
    <property type="protein sequence ID" value="KAJ1996010.1"/>
    <property type="molecule type" value="Genomic_DNA"/>
</dbReference>
<dbReference type="Gene3D" id="3.10.129.10">
    <property type="entry name" value="Hotdog Thioesterase"/>
    <property type="match status" value="2"/>
</dbReference>
<keyword evidence="7" id="KW-1185">Reference proteome</keyword>
<accession>A0ABQ8PUQ7</accession>